<name>A0A8D8QE55_9HEMI</name>
<reference evidence="3" key="1">
    <citation type="submission" date="2021-05" db="EMBL/GenBank/DDBJ databases">
        <authorList>
            <person name="Alioto T."/>
            <person name="Alioto T."/>
            <person name="Gomez Garrido J."/>
        </authorList>
    </citation>
    <scope>NUCLEOTIDE SEQUENCE</scope>
</reference>
<proteinExistence type="predicted"/>
<protein>
    <submittedName>
        <fullName evidence="3">RE1-silencing transcription factor</fullName>
    </submittedName>
</protein>
<dbReference type="InterPro" id="IPR013087">
    <property type="entry name" value="Znf_C2H2_type"/>
</dbReference>
<dbReference type="Pfam" id="PF23225">
    <property type="entry name" value="zf-C2H2_7th_ZNF462"/>
    <property type="match status" value="1"/>
</dbReference>
<dbReference type="SUPFAM" id="SSF57667">
    <property type="entry name" value="beta-beta-alpha zinc fingers"/>
    <property type="match status" value="1"/>
</dbReference>
<sequence>MFGWTQEESRMSVFIFFNSINLQHCFCSFSDSFVCKYCNTLIYQNDLLMHCTNCAYMKRPNTEYRFVCFDCNYHTFIKGSMVQHIRKHTGETPYKCNLCPYISKYASDVSKHIKIRHSTK</sequence>
<keyword evidence="1" id="KW-0862">Zinc</keyword>
<evidence type="ECO:0000259" key="2">
    <source>
        <dbReference type="PROSITE" id="PS50157"/>
    </source>
</evidence>
<evidence type="ECO:0000256" key="1">
    <source>
        <dbReference type="PROSITE-ProRule" id="PRU00042"/>
    </source>
</evidence>
<dbReference type="SMART" id="SM00355">
    <property type="entry name" value="ZnF_C2H2"/>
    <property type="match status" value="2"/>
</dbReference>
<organism evidence="3">
    <name type="scientific">Cacopsylla melanoneura</name>
    <dbReference type="NCBI Taxonomy" id="428564"/>
    <lineage>
        <taxon>Eukaryota</taxon>
        <taxon>Metazoa</taxon>
        <taxon>Ecdysozoa</taxon>
        <taxon>Arthropoda</taxon>
        <taxon>Hexapoda</taxon>
        <taxon>Insecta</taxon>
        <taxon>Pterygota</taxon>
        <taxon>Neoptera</taxon>
        <taxon>Paraneoptera</taxon>
        <taxon>Hemiptera</taxon>
        <taxon>Sternorrhyncha</taxon>
        <taxon>Psylloidea</taxon>
        <taxon>Psyllidae</taxon>
        <taxon>Psyllinae</taxon>
        <taxon>Cacopsylla</taxon>
    </lineage>
</organism>
<dbReference type="GO" id="GO:0008270">
    <property type="term" value="F:zinc ion binding"/>
    <property type="evidence" value="ECO:0007669"/>
    <property type="project" value="UniProtKB-KW"/>
</dbReference>
<dbReference type="PROSITE" id="PS50157">
    <property type="entry name" value="ZINC_FINGER_C2H2_2"/>
    <property type="match status" value="1"/>
</dbReference>
<feature type="domain" description="C2H2-type" evidence="2">
    <location>
        <begin position="66"/>
        <end position="93"/>
    </location>
</feature>
<dbReference type="InterPro" id="IPR059059">
    <property type="entry name" value="Znf-C2H2_7th_ZNF462"/>
</dbReference>
<keyword evidence="1" id="KW-0863">Zinc-finger</keyword>
<accession>A0A8D8QE55</accession>
<dbReference type="Gene3D" id="3.30.160.60">
    <property type="entry name" value="Classic Zinc Finger"/>
    <property type="match status" value="1"/>
</dbReference>
<keyword evidence="1" id="KW-0479">Metal-binding</keyword>
<evidence type="ECO:0000313" key="3">
    <source>
        <dbReference type="EMBL" id="CAG6630070.1"/>
    </source>
</evidence>
<dbReference type="AlphaFoldDB" id="A0A8D8QE55"/>
<dbReference type="EMBL" id="HBUF01072453">
    <property type="protein sequence ID" value="CAG6630070.1"/>
    <property type="molecule type" value="Transcribed_RNA"/>
</dbReference>
<dbReference type="InterPro" id="IPR036236">
    <property type="entry name" value="Znf_C2H2_sf"/>
</dbReference>